<evidence type="ECO:0000256" key="1">
    <source>
        <dbReference type="ARBA" id="ARBA00023002"/>
    </source>
</evidence>
<dbReference type="AlphaFoldDB" id="A0A9W4QR40"/>
<evidence type="ECO:0000313" key="3">
    <source>
        <dbReference type="Proteomes" id="UP001152467"/>
    </source>
</evidence>
<evidence type="ECO:0000313" key="2">
    <source>
        <dbReference type="EMBL" id="CAH9049577.1"/>
    </source>
</evidence>
<dbReference type="InterPro" id="IPR039068">
    <property type="entry name" value="PqqC-like"/>
</dbReference>
<dbReference type="PANTHER" id="PTHR40279:SF3">
    <property type="entry name" value="4-AMINOBENZOATE SYNTHASE"/>
    <property type="match status" value="1"/>
</dbReference>
<comment type="caution">
    <text evidence="2">The sequence shown here is derived from an EMBL/GenBank/DDBJ whole genome shotgun (WGS) entry which is preliminary data.</text>
</comment>
<dbReference type="InterPro" id="IPR016084">
    <property type="entry name" value="Haem_Oase-like_multi-hlx"/>
</dbReference>
<sequence>MTQSISKLETSIKALATKLNGHSFLQRCRDGSISLDELKAFLLQQGLYSAYFTRYLCAMMANLPSNDQVMELAENLFEELGLEPGSPTPHHIIYRNMLDSFGIELDSTKIKHETQALIDCMFAHCRELNPAFGLGALCIGAEAIVPELYSSLVAGFRHHGVPDEQIHFLLLHIECDDGHAETLNDIMLEIAGSNEFQLDNMIKAGEQIIEARLAFFDAIENKIPHAVKLESASIAFT</sequence>
<dbReference type="GO" id="GO:0016491">
    <property type="term" value="F:oxidoreductase activity"/>
    <property type="evidence" value="ECO:0007669"/>
    <property type="project" value="UniProtKB-KW"/>
</dbReference>
<keyword evidence="1" id="KW-0560">Oxidoreductase</keyword>
<dbReference type="PANTHER" id="PTHR40279">
    <property type="entry name" value="PQQC-LIKE PROTEIN"/>
    <property type="match status" value="1"/>
</dbReference>
<evidence type="ECO:0008006" key="4">
    <source>
        <dbReference type="Google" id="ProtNLM"/>
    </source>
</evidence>
<reference evidence="2" key="1">
    <citation type="submission" date="2022-07" db="EMBL/GenBank/DDBJ databases">
        <authorList>
            <person name="Criscuolo A."/>
        </authorList>
    </citation>
    <scope>NUCLEOTIDE SEQUENCE</scope>
    <source>
        <strain evidence="2">CIP111854</strain>
    </source>
</reference>
<proteinExistence type="predicted"/>
<dbReference type="EMBL" id="CAMAPC010000001">
    <property type="protein sequence ID" value="CAH9049577.1"/>
    <property type="molecule type" value="Genomic_DNA"/>
</dbReference>
<dbReference type="SMART" id="SM01236">
    <property type="entry name" value="Haem_oxygenase_2"/>
    <property type="match status" value="1"/>
</dbReference>
<dbReference type="Pfam" id="PF14518">
    <property type="entry name" value="Haem_oxygenas_2"/>
    <property type="match status" value="1"/>
</dbReference>
<keyword evidence="3" id="KW-1185">Reference proteome</keyword>
<accession>A0A9W4QR40</accession>
<dbReference type="Gene3D" id="1.20.910.10">
    <property type="entry name" value="Heme oxygenase-like"/>
    <property type="match status" value="1"/>
</dbReference>
<name>A0A9W4QR40_9GAMM</name>
<dbReference type="Proteomes" id="UP001152467">
    <property type="component" value="Unassembled WGS sequence"/>
</dbReference>
<organism evidence="2 3">
    <name type="scientific">Pseudoalteromonas holothuriae</name>
    <dbReference type="NCBI Taxonomy" id="2963714"/>
    <lineage>
        <taxon>Bacteria</taxon>
        <taxon>Pseudomonadati</taxon>
        <taxon>Pseudomonadota</taxon>
        <taxon>Gammaproteobacteria</taxon>
        <taxon>Alteromonadales</taxon>
        <taxon>Pseudoalteromonadaceae</taxon>
        <taxon>Pseudoalteromonas</taxon>
    </lineage>
</organism>
<dbReference type="SUPFAM" id="SSF48613">
    <property type="entry name" value="Heme oxygenase-like"/>
    <property type="match status" value="1"/>
</dbReference>
<gene>
    <name evidence="2" type="ORF">PSECIP111854_00222</name>
</gene>
<dbReference type="RefSeq" id="WP_261625585.1">
    <property type="nucleotide sequence ID" value="NZ_CAMAPC010000001.1"/>
</dbReference>
<protein>
    <recommendedName>
        <fullName evidence="4">Iron-containing redox enzyme family protein</fullName>
    </recommendedName>
</protein>